<accession>R0FUS0</accession>
<evidence type="ECO:0000313" key="2">
    <source>
        <dbReference type="EMBL" id="EOA26301.1"/>
    </source>
</evidence>
<sequence length="83" mass="9258">MSFSVLCRCCGSIAAVGDESSVGEPSTDEPSVGQPSRPVPGTREPRRWRPSLPPILEGDETESDDHLYAWVRSLKQLLMKRFR</sequence>
<proteinExistence type="predicted"/>
<dbReference type="EMBL" id="KB870808">
    <property type="protein sequence ID" value="EOA26301.1"/>
    <property type="molecule type" value="Genomic_DNA"/>
</dbReference>
<gene>
    <name evidence="2" type="ORF">CARUB_v10024683mg</name>
</gene>
<reference evidence="3" key="1">
    <citation type="journal article" date="2013" name="Nat. Genet.">
        <title>The Capsella rubella genome and the genomic consequences of rapid mating system evolution.</title>
        <authorList>
            <person name="Slotte T."/>
            <person name="Hazzouri K.M."/>
            <person name="Agren J.A."/>
            <person name="Koenig D."/>
            <person name="Maumus F."/>
            <person name="Guo Y.L."/>
            <person name="Steige K."/>
            <person name="Platts A.E."/>
            <person name="Escobar J.S."/>
            <person name="Newman L.K."/>
            <person name="Wang W."/>
            <person name="Mandakova T."/>
            <person name="Vello E."/>
            <person name="Smith L.M."/>
            <person name="Henz S.R."/>
            <person name="Steffen J."/>
            <person name="Takuno S."/>
            <person name="Brandvain Y."/>
            <person name="Coop G."/>
            <person name="Andolfatto P."/>
            <person name="Hu T.T."/>
            <person name="Blanchette M."/>
            <person name="Clark R.M."/>
            <person name="Quesneville H."/>
            <person name="Nordborg M."/>
            <person name="Gaut B.S."/>
            <person name="Lysak M.A."/>
            <person name="Jenkins J."/>
            <person name="Grimwood J."/>
            <person name="Chapman J."/>
            <person name="Prochnik S."/>
            <person name="Shu S."/>
            <person name="Rokhsar D."/>
            <person name="Schmutz J."/>
            <person name="Weigel D."/>
            <person name="Wright S.I."/>
        </authorList>
    </citation>
    <scope>NUCLEOTIDE SEQUENCE [LARGE SCALE GENOMIC DNA]</scope>
    <source>
        <strain evidence="3">cv. Monte Gargano</strain>
    </source>
</reference>
<name>R0FUS0_9BRAS</name>
<dbReference type="Proteomes" id="UP000029121">
    <property type="component" value="Unassembled WGS sequence"/>
</dbReference>
<dbReference type="AlphaFoldDB" id="R0FUS0"/>
<feature type="region of interest" description="Disordered" evidence="1">
    <location>
        <begin position="17"/>
        <end position="60"/>
    </location>
</feature>
<evidence type="ECO:0000313" key="3">
    <source>
        <dbReference type="Proteomes" id="UP000029121"/>
    </source>
</evidence>
<keyword evidence="3" id="KW-1185">Reference proteome</keyword>
<organism evidence="2 3">
    <name type="scientific">Capsella rubella</name>
    <dbReference type="NCBI Taxonomy" id="81985"/>
    <lineage>
        <taxon>Eukaryota</taxon>
        <taxon>Viridiplantae</taxon>
        <taxon>Streptophyta</taxon>
        <taxon>Embryophyta</taxon>
        <taxon>Tracheophyta</taxon>
        <taxon>Spermatophyta</taxon>
        <taxon>Magnoliopsida</taxon>
        <taxon>eudicotyledons</taxon>
        <taxon>Gunneridae</taxon>
        <taxon>Pentapetalae</taxon>
        <taxon>rosids</taxon>
        <taxon>malvids</taxon>
        <taxon>Brassicales</taxon>
        <taxon>Brassicaceae</taxon>
        <taxon>Camelineae</taxon>
        <taxon>Capsella</taxon>
    </lineage>
</organism>
<evidence type="ECO:0000256" key="1">
    <source>
        <dbReference type="SAM" id="MobiDB-lite"/>
    </source>
</evidence>
<protein>
    <submittedName>
        <fullName evidence="2">Uncharacterized protein</fullName>
    </submittedName>
</protein>